<dbReference type="InterPro" id="IPR001610">
    <property type="entry name" value="PAC"/>
</dbReference>
<feature type="domain" description="PAC" evidence="4">
    <location>
        <begin position="669"/>
        <end position="721"/>
    </location>
</feature>
<dbReference type="SUPFAM" id="SSF55785">
    <property type="entry name" value="PYP-like sensor domain (PAS domain)"/>
    <property type="match status" value="1"/>
</dbReference>
<dbReference type="PROSITE" id="PS50113">
    <property type="entry name" value="PAC"/>
    <property type="match status" value="1"/>
</dbReference>
<dbReference type="Gene3D" id="3.30.450.20">
    <property type="entry name" value="PAS domain"/>
    <property type="match status" value="1"/>
</dbReference>
<dbReference type="InParanoid" id="W0DYX2"/>
<dbReference type="RefSeq" id="WP_006460134.1">
    <property type="nucleotide sequence ID" value="NZ_CP007030.1"/>
</dbReference>
<evidence type="ECO:0000259" key="4">
    <source>
        <dbReference type="PROSITE" id="PS50113"/>
    </source>
</evidence>
<dbReference type="CDD" id="cd00130">
    <property type="entry name" value="PAS"/>
    <property type="match status" value="1"/>
</dbReference>
<dbReference type="SUPFAM" id="SSF53850">
    <property type="entry name" value="Periplasmic binding protein-like II"/>
    <property type="match status" value="2"/>
</dbReference>
<dbReference type="Gene3D" id="3.40.190.10">
    <property type="entry name" value="Periplasmic binding protein-like II"/>
    <property type="match status" value="4"/>
</dbReference>
<dbReference type="InterPro" id="IPR050469">
    <property type="entry name" value="Diguanylate_Cyclase"/>
</dbReference>
<dbReference type="NCBIfam" id="TIGR00254">
    <property type="entry name" value="GGDEF"/>
    <property type="match status" value="1"/>
</dbReference>
<dbReference type="eggNOG" id="COG0715">
    <property type="taxonomic scope" value="Bacteria"/>
</dbReference>
<dbReference type="EC" id="2.7.7.65" evidence="1"/>
<dbReference type="eggNOG" id="COG0834">
    <property type="taxonomic scope" value="Bacteria"/>
</dbReference>
<dbReference type="Proteomes" id="UP000005380">
    <property type="component" value="Chromosome"/>
</dbReference>
<organism evidence="6 7">
    <name type="scientific">Thiomicrospira aerophila AL3</name>
    <dbReference type="NCBI Taxonomy" id="717772"/>
    <lineage>
        <taxon>Bacteria</taxon>
        <taxon>Pseudomonadati</taxon>
        <taxon>Pseudomonadota</taxon>
        <taxon>Gammaproteobacteria</taxon>
        <taxon>Thiotrichales</taxon>
        <taxon>Piscirickettsiaceae</taxon>
        <taxon>Thiomicrospira</taxon>
    </lineage>
</organism>
<dbReference type="GO" id="GO:1902201">
    <property type="term" value="P:negative regulation of bacterial-type flagellum-dependent cell motility"/>
    <property type="evidence" value="ECO:0007669"/>
    <property type="project" value="TreeGrafter"/>
</dbReference>
<dbReference type="InterPro" id="IPR015168">
    <property type="entry name" value="SsuA/THI5"/>
</dbReference>
<evidence type="ECO:0000259" key="5">
    <source>
        <dbReference type="PROSITE" id="PS50887"/>
    </source>
</evidence>
<accession>W0DYX2</accession>
<sequence>MYIKKLTNLWVFLGLLFGAVVAIAEEQAPIKSVSVQVNWHHQYQFAGFYAALAQGYYRDEGLDVTIKDWRPGLDIVDEVVSGRATFGTAYSSAVVDFIHGAPIAAVMTSFQFSPMVLLSKEPITHLSQLSGKTVSHYNNLQILALLNRAEQDLTAPLITIPPSGDLNDFINKKIDLYGAYETNEPYQLKEHNLSYHLVKPADFGVNSMEDIVIVAQKFADRYPDVVERFRRATVAGWRYAIDNQPEVVAFIMQNYPVVKSEQALVYEAQATTKYVRVGRIPIGAIDASRVLATAAEARDIGLITDSLFNQFSPKAFIFNSTGLGSLTEEERAFLHQNPVIRIGNDINWAPFEFIDAKGQYAGMVADYFRLFEQRLGVRFEPQKNTTWSETLSKVQQGEIHLLSGATPTPERLEYLKFTQPYLTFPMVLAGNPDTFFINHYQELEGKTVAVVRDYWSHEYLQNNYPQVNLYLVDSVLEGLQAVMSGKAFVYSGNLAVINYIMRQQGITGMQIVGQSDQRFELAIGVPRDNPLLFSIMQKALDDITLDEHNAIYAKWVNLSLLTRLDNRQLFQLLIYGLLIAFALIAWIVVYRVQKQQLKVFLSQVNELSYASHIDPHTYKIVWASDSYTKLTGYSSSELAELSILDLMRVKMSEDELAMIVNQVMKGDSWTGEIEGQSKQGVSYWVEITLSPQRNLFGKVEKLLATRVNITDKKRLETQSIEDELTGLYNRRYLLQLFDKELGRLKRLNHTLCLAVFDLDYFKLINDTYGHEQGDQVLQQISMLSKVYFGRANDYVFRLGGEEFLIMTSNQSSTVFMEQLEKFRLAIITARIPNESTELGWLSLSLGAGVWASDSISAFKDVYRDLDNALYLAKNLGRNKLVMIDEDTQAQPST</sequence>
<keyword evidence="2" id="KW-1133">Transmembrane helix</keyword>
<evidence type="ECO:0000313" key="7">
    <source>
        <dbReference type="Proteomes" id="UP000005380"/>
    </source>
</evidence>
<protein>
    <recommendedName>
        <fullName evidence="1">diguanylate cyclase</fullName>
        <ecNumber evidence="1">2.7.7.65</ecNumber>
    </recommendedName>
</protein>
<dbReference type="InterPro" id="IPR000160">
    <property type="entry name" value="GGDEF_dom"/>
</dbReference>
<dbReference type="SMART" id="SM00267">
    <property type="entry name" value="GGDEF"/>
    <property type="match status" value="1"/>
</dbReference>
<dbReference type="GO" id="GO:0005886">
    <property type="term" value="C:plasma membrane"/>
    <property type="evidence" value="ECO:0007669"/>
    <property type="project" value="TreeGrafter"/>
</dbReference>
<dbReference type="InterPro" id="IPR043128">
    <property type="entry name" value="Rev_trsase/Diguanyl_cyclase"/>
</dbReference>
<proteinExistence type="predicted"/>
<dbReference type="SUPFAM" id="SSF55073">
    <property type="entry name" value="Nucleotide cyclase"/>
    <property type="match status" value="1"/>
</dbReference>
<reference evidence="6 7" key="1">
    <citation type="submission" date="2013-12" db="EMBL/GenBank/DDBJ databases">
        <authorList>
            <consortium name="DOE Joint Genome Institute"/>
            <person name="Kappler U."/>
            <person name="Huntemann M."/>
            <person name="Han J."/>
            <person name="Chen A."/>
            <person name="Kyrpides N."/>
            <person name="Mavromatis K."/>
            <person name="Markowitz V."/>
            <person name="Palaniappan K."/>
            <person name="Ivanova N."/>
            <person name="Schaumberg A."/>
            <person name="Pati A."/>
            <person name="Liolios K."/>
            <person name="Nordberg H.P."/>
            <person name="Cantor M.N."/>
            <person name="Hua S.X."/>
            <person name="Woyke T."/>
        </authorList>
    </citation>
    <scope>NUCLEOTIDE SEQUENCE [LARGE SCALE GENOMIC DNA]</scope>
    <source>
        <strain evidence="7">AL2</strain>
    </source>
</reference>
<dbReference type="Gene3D" id="3.30.70.270">
    <property type="match status" value="1"/>
</dbReference>
<dbReference type="PROSITE" id="PS50887">
    <property type="entry name" value="GGDEF"/>
    <property type="match status" value="1"/>
</dbReference>
<dbReference type="PANTHER" id="PTHR45138:SF24">
    <property type="entry name" value="DIGUANYLATE CYCLASE DGCC-RELATED"/>
    <property type="match status" value="1"/>
</dbReference>
<dbReference type="SMART" id="SM00062">
    <property type="entry name" value="PBPb"/>
    <property type="match status" value="1"/>
</dbReference>
<evidence type="ECO:0000256" key="3">
    <source>
        <dbReference type="SAM" id="SignalP"/>
    </source>
</evidence>
<dbReference type="eggNOG" id="COG3706">
    <property type="taxonomic scope" value="Bacteria"/>
</dbReference>
<keyword evidence="2" id="KW-0812">Transmembrane</keyword>
<dbReference type="OrthoDB" id="9180959at2"/>
<dbReference type="CDD" id="cd01949">
    <property type="entry name" value="GGDEF"/>
    <property type="match status" value="1"/>
</dbReference>
<dbReference type="InterPro" id="IPR029787">
    <property type="entry name" value="Nucleotide_cyclase"/>
</dbReference>
<evidence type="ECO:0000256" key="2">
    <source>
        <dbReference type="SAM" id="Phobius"/>
    </source>
</evidence>
<name>W0DYX2_9GAMM</name>
<keyword evidence="7" id="KW-1185">Reference proteome</keyword>
<dbReference type="InterPro" id="IPR000700">
    <property type="entry name" value="PAS-assoc_C"/>
</dbReference>
<dbReference type="InterPro" id="IPR035965">
    <property type="entry name" value="PAS-like_dom_sf"/>
</dbReference>
<feature type="domain" description="GGDEF" evidence="5">
    <location>
        <begin position="749"/>
        <end position="885"/>
    </location>
</feature>
<dbReference type="Pfam" id="PF13426">
    <property type="entry name" value="PAS_9"/>
    <property type="match status" value="1"/>
</dbReference>
<feature type="transmembrane region" description="Helical" evidence="2">
    <location>
        <begin position="569"/>
        <end position="590"/>
    </location>
</feature>
<dbReference type="PANTHER" id="PTHR45138">
    <property type="entry name" value="REGULATORY COMPONENTS OF SENSORY TRANSDUCTION SYSTEM"/>
    <property type="match status" value="1"/>
</dbReference>
<keyword evidence="3" id="KW-0732">Signal</keyword>
<evidence type="ECO:0000313" key="6">
    <source>
        <dbReference type="EMBL" id="AHF02061.1"/>
    </source>
</evidence>
<dbReference type="Pfam" id="PF00497">
    <property type="entry name" value="SBP_bac_3"/>
    <property type="match status" value="1"/>
</dbReference>
<dbReference type="GO" id="GO:0052621">
    <property type="term" value="F:diguanylate cyclase activity"/>
    <property type="evidence" value="ECO:0007669"/>
    <property type="project" value="UniProtKB-EC"/>
</dbReference>
<gene>
    <name evidence="6" type="ORF">THIAE_10090</name>
</gene>
<dbReference type="InterPro" id="IPR001638">
    <property type="entry name" value="Solute-binding_3/MltF_N"/>
</dbReference>
<dbReference type="STRING" id="717772.THIAE_10090"/>
<dbReference type="HOGENOM" id="CLU_000445_86_2_6"/>
<dbReference type="InterPro" id="IPR000014">
    <property type="entry name" value="PAS"/>
</dbReference>
<dbReference type="Pfam" id="PF00990">
    <property type="entry name" value="GGDEF"/>
    <property type="match status" value="1"/>
</dbReference>
<keyword evidence="2" id="KW-0472">Membrane</keyword>
<evidence type="ECO:0000256" key="1">
    <source>
        <dbReference type="ARBA" id="ARBA00012528"/>
    </source>
</evidence>
<dbReference type="CDD" id="cd01007">
    <property type="entry name" value="PBP2_BvgS_HisK_like"/>
    <property type="match status" value="1"/>
</dbReference>
<dbReference type="GO" id="GO:0043709">
    <property type="term" value="P:cell adhesion involved in single-species biofilm formation"/>
    <property type="evidence" value="ECO:0007669"/>
    <property type="project" value="TreeGrafter"/>
</dbReference>
<feature type="chain" id="PRO_5004787089" description="diguanylate cyclase" evidence="3">
    <location>
        <begin position="25"/>
        <end position="893"/>
    </location>
</feature>
<dbReference type="Pfam" id="PF09084">
    <property type="entry name" value="NMT1"/>
    <property type="match status" value="1"/>
</dbReference>
<dbReference type="AlphaFoldDB" id="W0DYX2"/>
<dbReference type="EMBL" id="CP007030">
    <property type="protein sequence ID" value="AHF02061.1"/>
    <property type="molecule type" value="Genomic_DNA"/>
</dbReference>
<feature type="signal peptide" evidence="3">
    <location>
        <begin position="1"/>
        <end position="24"/>
    </location>
</feature>
<dbReference type="KEGG" id="tao:THIAE_10090"/>
<dbReference type="NCBIfam" id="TIGR00229">
    <property type="entry name" value="sensory_box"/>
    <property type="match status" value="1"/>
</dbReference>
<dbReference type="SMART" id="SM00086">
    <property type="entry name" value="PAC"/>
    <property type="match status" value="1"/>
</dbReference>